<dbReference type="PANTHER" id="PTHR46174:SF1">
    <property type="entry name" value="CXXC-TYPE ZINC FINGER PROTEIN 1"/>
    <property type="match status" value="1"/>
</dbReference>
<organism evidence="10 11">
    <name type="scientific">Rhizodiscina lignyota</name>
    <dbReference type="NCBI Taxonomy" id="1504668"/>
    <lineage>
        <taxon>Eukaryota</taxon>
        <taxon>Fungi</taxon>
        <taxon>Dikarya</taxon>
        <taxon>Ascomycota</taxon>
        <taxon>Pezizomycotina</taxon>
        <taxon>Dothideomycetes</taxon>
        <taxon>Pleosporomycetidae</taxon>
        <taxon>Aulographales</taxon>
        <taxon>Rhizodiscinaceae</taxon>
        <taxon>Rhizodiscina</taxon>
    </lineage>
</organism>
<dbReference type="InterPro" id="IPR001965">
    <property type="entry name" value="Znf_PHD"/>
</dbReference>
<dbReference type="EMBL" id="ML978123">
    <property type="protein sequence ID" value="KAF2101241.1"/>
    <property type="molecule type" value="Genomic_DNA"/>
</dbReference>
<evidence type="ECO:0000256" key="2">
    <source>
        <dbReference type="ARBA" id="ARBA00022723"/>
    </source>
</evidence>
<gene>
    <name evidence="10" type="ORF">NA57DRAFT_35669</name>
</gene>
<dbReference type="InterPro" id="IPR011011">
    <property type="entry name" value="Znf_FYVE_PHD"/>
</dbReference>
<evidence type="ECO:0000256" key="5">
    <source>
        <dbReference type="ARBA" id="ARBA00023242"/>
    </source>
</evidence>
<evidence type="ECO:0000313" key="10">
    <source>
        <dbReference type="EMBL" id="KAF2101241.1"/>
    </source>
</evidence>
<feature type="compositionally biased region" description="Basic and acidic residues" evidence="8">
    <location>
        <begin position="158"/>
        <end position="167"/>
    </location>
</feature>
<keyword evidence="5" id="KW-0539">Nucleus</keyword>
<feature type="region of interest" description="Disordered" evidence="8">
    <location>
        <begin position="338"/>
        <end position="362"/>
    </location>
</feature>
<comment type="caution">
    <text evidence="10">The sequence shown here is derived from an EMBL/GenBank/DDBJ whole genome shotgun (WGS) entry which is preliminary data.</text>
</comment>
<feature type="region of interest" description="Disordered" evidence="8">
    <location>
        <begin position="1"/>
        <end position="225"/>
    </location>
</feature>
<feature type="region of interest" description="Disordered" evidence="8">
    <location>
        <begin position="576"/>
        <end position="599"/>
    </location>
</feature>
<dbReference type="GO" id="GO:0008270">
    <property type="term" value="F:zinc ion binding"/>
    <property type="evidence" value="ECO:0007669"/>
    <property type="project" value="UniProtKB-KW"/>
</dbReference>
<feature type="compositionally biased region" description="Low complexity" evidence="8">
    <location>
        <begin position="204"/>
        <end position="216"/>
    </location>
</feature>
<dbReference type="PROSITE" id="PS50016">
    <property type="entry name" value="ZF_PHD_2"/>
    <property type="match status" value="1"/>
</dbReference>
<evidence type="ECO:0000256" key="4">
    <source>
        <dbReference type="ARBA" id="ARBA00022833"/>
    </source>
</evidence>
<dbReference type="AlphaFoldDB" id="A0A9P4IGD2"/>
<dbReference type="PROSITE" id="PS01359">
    <property type="entry name" value="ZF_PHD_1"/>
    <property type="match status" value="1"/>
</dbReference>
<feature type="compositionally biased region" description="Polar residues" evidence="8">
    <location>
        <begin position="1"/>
        <end position="10"/>
    </location>
</feature>
<evidence type="ECO:0000259" key="9">
    <source>
        <dbReference type="PROSITE" id="PS50016"/>
    </source>
</evidence>
<dbReference type="InterPro" id="IPR013083">
    <property type="entry name" value="Znf_RING/FYVE/PHD"/>
</dbReference>
<comment type="subcellular location">
    <subcellularLocation>
        <location evidence="1">Nucleus</location>
    </subcellularLocation>
</comment>
<dbReference type="GO" id="GO:0048188">
    <property type="term" value="C:Set1C/COMPASS complex"/>
    <property type="evidence" value="ECO:0007669"/>
    <property type="project" value="InterPro"/>
</dbReference>
<keyword evidence="7" id="KW-0175">Coiled coil</keyword>
<feature type="coiled-coil region" evidence="7">
    <location>
        <begin position="542"/>
        <end position="569"/>
    </location>
</feature>
<keyword evidence="3 6" id="KW-0863">Zinc-finger</keyword>
<feature type="compositionally biased region" description="Polar residues" evidence="8">
    <location>
        <begin position="54"/>
        <end position="70"/>
    </location>
</feature>
<protein>
    <recommendedName>
        <fullName evidence="9">PHD-type domain-containing protein</fullName>
    </recommendedName>
</protein>
<keyword evidence="11" id="KW-1185">Reference proteome</keyword>
<feature type="domain" description="PHD-type" evidence="9">
    <location>
        <begin position="230"/>
        <end position="281"/>
    </location>
</feature>
<dbReference type="InterPro" id="IPR019787">
    <property type="entry name" value="Znf_PHD-finger"/>
</dbReference>
<evidence type="ECO:0000313" key="11">
    <source>
        <dbReference type="Proteomes" id="UP000799772"/>
    </source>
</evidence>
<reference evidence="10" key="1">
    <citation type="journal article" date="2020" name="Stud. Mycol.">
        <title>101 Dothideomycetes genomes: a test case for predicting lifestyles and emergence of pathogens.</title>
        <authorList>
            <person name="Haridas S."/>
            <person name="Albert R."/>
            <person name="Binder M."/>
            <person name="Bloem J."/>
            <person name="Labutti K."/>
            <person name="Salamov A."/>
            <person name="Andreopoulos B."/>
            <person name="Baker S."/>
            <person name="Barry K."/>
            <person name="Bills G."/>
            <person name="Bluhm B."/>
            <person name="Cannon C."/>
            <person name="Castanera R."/>
            <person name="Culley D."/>
            <person name="Daum C."/>
            <person name="Ezra D."/>
            <person name="Gonzalez J."/>
            <person name="Henrissat B."/>
            <person name="Kuo A."/>
            <person name="Liang C."/>
            <person name="Lipzen A."/>
            <person name="Lutzoni F."/>
            <person name="Magnuson J."/>
            <person name="Mondo S."/>
            <person name="Nolan M."/>
            <person name="Ohm R."/>
            <person name="Pangilinan J."/>
            <person name="Park H.-J."/>
            <person name="Ramirez L."/>
            <person name="Alfaro M."/>
            <person name="Sun H."/>
            <person name="Tritt A."/>
            <person name="Yoshinaga Y."/>
            <person name="Zwiers L.-H."/>
            <person name="Turgeon B."/>
            <person name="Goodwin S."/>
            <person name="Spatafora J."/>
            <person name="Crous P."/>
            <person name="Grigoriev I."/>
        </authorList>
    </citation>
    <scope>NUCLEOTIDE SEQUENCE</scope>
    <source>
        <strain evidence="10">CBS 133067</strain>
    </source>
</reference>
<feature type="compositionally biased region" description="Basic residues" evidence="8">
    <location>
        <begin position="143"/>
        <end position="157"/>
    </location>
</feature>
<evidence type="ECO:0000256" key="1">
    <source>
        <dbReference type="ARBA" id="ARBA00004123"/>
    </source>
</evidence>
<dbReference type="SUPFAM" id="SSF57903">
    <property type="entry name" value="FYVE/PHD zinc finger"/>
    <property type="match status" value="1"/>
</dbReference>
<dbReference type="InterPro" id="IPR037869">
    <property type="entry name" value="Spp1/CFP1"/>
</dbReference>
<evidence type="ECO:0000256" key="7">
    <source>
        <dbReference type="SAM" id="Coils"/>
    </source>
</evidence>
<proteinExistence type="predicted"/>
<dbReference type="GO" id="GO:0045893">
    <property type="term" value="P:positive regulation of DNA-templated transcription"/>
    <property type="evidence" value="ECO:0007669"/>
    <property type="project" value="TreeGrafter"/>
</dbReference>
<dbReference type="Pfam" id="PF00628">
    <property type="entry name" value="PHD"/>
    <property type="match status" value="1"/>
</dbReference>
<dbReference type="Proteomes" id="UP000799772">
    <property type="component" value="Unassembled WGS sequence"/>
</dbReference>
<dbReference type="Gene3D" id="3.30.40.10">
    <property type="entry name" value="Zinc/RING finger domain, C3HC4 (zinc finger)"/>
    <property type="match status" value="1"/>
</dbReference>
<dbReference type="PANTHER" id="PTHR46174">
    <property type="entry name" value="CXXC-TYPE ZINC FINGER PROTEIN 1"/>
    <property type="match status" value="1"/>
</dbReference>
<feature type="compositionally biased region" description="Polar residues" evidence="8">
    <location>
        <begin position="171"/>
        <end position="181"/>
    </location>
</feature>
<dbReference type="InterPro" id="IPR019786">
    <property type="entry name" value="Zinc_finger_PHD-type_CS"/>
</dbReference>
<keyword evidence="4" id="KW-0862">Zinc</keyword>
<dbReference type="OrthoDB" id="436852at2759"/>
<evidence type="ECO:0000256" key="3">
    <source>
        <dbReference type="ARBA" id="ARBA00022771"/>
    </source>
</evidence>
<evidence type="ECO:0000256" key="6">
    <source>
        <dbReference type="PROSITE-ProRule" id="PRU00146"/>
    </source>
</evidence>
<dbReference type="SMART" id="SM00249">
    <property type="entry name" value="PHD"/>
    <property type="match status" value="1"/>
</dbReference>
<accession>A0A9P4IGD2</accession>
<keyword evidence="2" id="KW-0479">Metal-binding</keyword>
<feature type="compositionally biased region" description="Basic and acidic residues" evidence="8">
    <location>
        <begin position="17"/>
        <end position="26"/>
    </location>
</feature>
<evidence type="ECO:0000256" key="8">
    <source>
        <dbReference type="SAM" id="MobiDB-lite"/>
    </source>
</evidence>
<name>A0A9P4IGD2_9PEZI</name>
<sequence length="599" mass="65769">MQQPLSSSLHQYHHGSKSPEEQRRESISYPPDVGTTLPPIKHLASFGDRPAPTPLTTDLSPQRNDRSPFTPQIKDEPAATPRTSPPHKSPPANVDPDTAKAIAAAANEHGTRGVRAAKPTIEIPEPDTPAPAVMKRPAPAKVMTKKGVARKPPAKKRKVEDENDLLRRSGTPVSRTTSKTPAVSMRGGSAAPKKSESNTPQLGSSPAPNDASSPAAEEFEEDGEEGSDNEVYCVCRKPDNHSWMIACDGGCDDWFHGKCVKMREDMGELIDKYICPNCTRDGRGVTTWKPGCRRQGCNKPARINADPKKSSKYCSDECAKQFFSEKLGLDSAKAKEKARRKANGTDNAGNEMEIDDEDDFGPRLGPLRPGEVKAMVDAAKNLDEFRKLGENILSPPATASPDKTSFASEIPAPQPPSFTLTPSENLRIQAISNEKDKLTLRRALLRDREQFTKLVVDQATKYAEKEGLKPKDVCGYDSRLAWSEPEFAKWRDSRQGKAALKAQSLDATTTDGEAEANGDIGKGNFCARKRCEQHKQWAKISSMDVRAELSDLQADRAKLEEEEKEIRQRANLRWRAENSSKGNGGEAQRLEGWVEVVDG</sequence>